<organism evidence="10 11">
    <name type="scientific">Rubrivirga marina</name>
    <dbReference type="NCBI Taxonomy" id="1196024"/>
    <lineage>
        <taxon>Bacteria</taxon>
        <taxon>Pseudomonadati</taxon>
        <taxon>Rhodothermota</taxon>
        <taxon>Rhodothermia</taxon>
        <taxon>Rhodothermales</taxon>
        <taxon>Rubricoccaceae</taxon>
        <taxon>Rubrivirga</taxon>
    </lineage>
</organism>
<dbReference type="EMBL" id="MQWD01000001">
    <property type="protein sequence ID" value="PAP76153.1"/>
    <property type="molecule type" value="Genomic_DNA"/>
</dbReference>
<reference evidence="10 11" key="1">
    <citation type="submission" date="2016-11" db="EMBL/GenBank/DDBJ databases">
        <title>Study of marine rhodopsin-containing bacteria.</title>
        <authorList>
            <person name="Yoshizawa S."/>
            <person name="Kumagai Y."/>
            <person name="Kogure K."/>
        </authorList>
    </citation>
    <scope>NUCLEOTIDE SEQUENCE [LARGE SCALE GENOMIC DNA]</scope>
    <source>
        <strain evidence="10 11">SAORIC-28</strain>
    </source>
</reference>
<gene>
    <name evidence="10" type="ORF">BSZ37_06685</name>
</gene>
<comment type="cofactor">
    <cofactor evidence="2">
        <name>pyridoxal 5'-phosphate</name>
        <dbReference type="ChEBI" id="CHEBI:597326"/>
    </cofactor>
</comment>
<evidence type="ECO:0000256" key="7">
    <source>
        <dbReference type="ARBA" id="ARBA00022898"/>
    </source>
</evidence>
<dbReference type="GO" id="GO:0030170">
    <property type="term" value="F:pyridoxal phosphate binding"/>
    <property type="evidence" value="ECO:0007669"/>
    <property type="project" value="InterPro"/>
</dbReference>
<dbReference type="Proteomes" id="UP000216339">
    <property type="component" value="Unassembled WGS sequence"/>
</dbReference>
<dbReference type="AlphaFoldDB" id="A0A271IY57"/>
<evidence type="ECO:0000256" key="4">
    <source>
        <dbReference type="ARBA" id="ARBA00012591"/>
    </source>
</evidence>
<dbReference type="EC" id="2.4.1.1" evidence="4"/>
<dbReference type="InterPro" id="IPR052182">
    <property type="entry name" value="Glycogen/Maltodextrin_Phosph"/>
</dbReference>
<evidence type="ECO:0000256" key="2">
    <source>
        <dbReference type="ARBA" id="ARBA00001933"/>
    </source>
</evidence>
<comment type="caution">
    <text evidence="10">The sequence shown here is derived from an EMBL/GenBank/DDBJ whole genome shotgun (WGS) entry which is preliminary data.</text>
</comment>
<dbReference type="Gene3D" id="3.40.50.2000">
    <property type="entry name" value="Glycogen Phosphorylase B"/>
    <property type="match status" value="3"/>
</dbReference>
<keyword evidence="5" id="KW-0328">Glycosyltransferase</keyword>
<comment type="function">
    <text evidence="9">Phosphorylase is an important allosteric enzyme in carbohydrate metabolism. Enzymes from different sources differ in their regulatory mechanisms and in their natural substrates. However, all known phosphorylases share catalytic and structural properties.</text>
</comment>
<dbReference type="PROSITE" id="PS00102">
    <property type="entry name" value="PHOSPHORYLASE"/>
    <property type="match status" value="1"/>
</dbReference>
<dbReference type="SUPFAM" id="SSF53756">
    <property type="entry name" value="UDP-Glycosyltransferase/glycogen phosphorylase"/>
    <property type="match status" value="1"/>
</dbReference>
<keyword evidence="8" id="KW-0119">Carbohydrate metabolism</keyword>
<dbReference type="Pfam" id="PF00343">
    <property type="entry name" value="Phosphorylase"/>
    <property type="match status" value="1"/>
</dbReference>
<evidence type="ECO:0000256" key="6">
    <source>
        <dbReference type="ARBA" id="ARBA00022679"/>
    </source>
</evidence>
<sequence length="541" mass="59109">MTDSPRVAYFCMEYGLDHRLKTYAGGLGILAGDILKASKDLGVPMVGIGIRWADGYTEQSIGPDGQQVDGPQDSEADGLLEDTGVEVTVQIRGDDVRCKVWRTEAFGNVPLLLLDTALPGNPHADTTRMLYGGGDEARVAQEVVLGVGGVRALRALGLDVDLYHFNEGHALLAAFELVREKMGGGMDYDDALAATRDEVVFTTHTPVLAGNEEHPIERLRRIAGLDHVSDAQFDALGGSPFNMTVAALRVARKANAVAELHGATANEMWSSVDGRAEIVAITNGVHRPTWVDPAMLEAAATGGDLWAPHQANKRALLDFIAERTGQRLREDRLLVGFARRAATYKRAALIFEDEAHVRPALEEGRLQLVFSGKAHPRDEPGKAIVARLVEMARAYPQSVVFLEDYSMPIGRAMTRGADVWLNTPRRPKEASGTSGMKAAMNGVLNLSVLDGWWPEAFDPGVNGWQIGDGFESVDPTAHDAHDLGSLVSTLFDDVLPTYYDDRERWTSMMRASIESTRDRFSARRMVTEYVEELYRPALAEA</sequence>
<dbReference type="PANTHER" id="PTHR42655:SF1">
    <property type="entry name" value="GLYCOGEN PHOSPHORYLASE"/>
    <property type="match status" value="1"/>
</dbReference>
<evidence type="ECO:0000313" key="10">
    <source>
        <dbReference type="EMBL" id="PAP76153.1"/>
    </source>
</evidence>
<dbReference type="NCBIfam" id="TIGR02094">
    <property type="entry name" value="more_P_ylases"/>
    <property type="match status" value="2"/>
</dbReference>
<name>A0A271IY57_9BACT</name>
<proteinExistence type="inferred from homology"/>
<evidence type="ECO:0000313" key="11">
    <source>
        <dbReference type="Proteomes" id="UP000216339"/>
    </source>
</evidence>
<evidence type="ECO:0000256" key="9">
    <source>
        <dbReference type="ARBA" id="ARBA00025174"/>
    </source>
</evidence>
<evidence type="ECO:0000256" key="1">
    <source>
        <dbReference type="ARBA" id="ARBA00001275"/>
    </source>
</evidence>
<dbReference type="GO" id="GO:0008184">
    <property type="term" value="F:glycogen phosphorylase activity"/>
    <property type="evidence" value="ECO:0007669"/>
    <property type="project" value="InterPro"/>
</dbReference>
<comment type="catalytic activity">
    <reaction evidence="1">
        <text>[(1-&gt;4)-alpha-D-glucosyl](n) + phosphate = [(1-&gt;4)-alpha-D-glucosyl](n-1) + alpha-D-glucose 1-phosphate</text>
        <dbReference type="Rhea" id="RHEA:41732"/>
        <dbReference type="Rhea" id="RHEA-COMP:9584"/>
        <dbReference type="Rhea" id="RHEA-COMP:9586"/>
        <dbReference type="ChEBI" id="CHEBI:15444"/>
        <dbReference type="ChEBI" id="CHEBI:43474"/>
        <dbReference type="ChEBI" id="CHEBI:58601"/>
        <dbReference type="EC" id="2.4.1.1"/>
    </reaction>
</comment>
<dbReference type="RefSeq" id="WP_095509795.1">
    <property type="nucleotide sequence ID" value="NZ_MQWD01000001.1"/>
</dbReference>
<dbReference type="GO" id="GO:0005975">
    <property type="term" value="P:carbohydrate metabolic process"/>
    <property type="evidence" value="ECO:0007669"/>
    <property type="project" value="InterPro"/>
</dbReference>
<evidence type="ECO:0000256" key="5">
    <source>
        <dbReference type="ARBA" id="ARBA00022676"/>
    </source>
</evidence>
<keyword evidence="7" id="KW-0663">Pyridoxal phosphate</keyword>
<dbReference type="PANTHER" id="PTHR42655">
    <property type="entry name" value="GLYCOGEN PHOSPHORYLASE"/>
    <property type="match status" value="1"/>
</dbReference>
<dbReference type="InterPro" id="IPR000811">
    <property type="entry name" value="Glyco_trans_35"/>
</dbReference>
<evidence type="ECO:0000256" key="8">
    <source>
        <dbReference type="ARBA" id="ARBA00023277"/>
    </source>
</evidence>
<evidence type="ECO:0000256" key="3">
    <source>
        <dbReference type="ARBA" id="ARBA00006047"/>
    </source>
</evidence>
<dbReference type="InterPro" id="IPR011834">
    <property type="entry name" value="Agluc_phsphrylas"/>
</dbReference>
<dbReference type="OrthoDB" id="9760804at2"/>
<comment type="similarity">
    <text evidence="3">Belongs to the glycogen phosphorylase family.</text>
</comment>
<keyword evidence="6" id="KW-0808">Transferase</keyword>
<dbReference type="InterPro" id="IPR035090">
    <property type="entry name" value="Pyridoxal_P_attach_site"/>
</dbReference>
<keyword evidence="11" id="KW-1185">Reference proteome</keyword>
<accession>A0A271IY57</accession>
<protein>
    <recommendedName>
        <fullName evidence="4">glycogen phosphorylase</fullName>
        <ecNumber evidence="4">2.4.1.1</ecNumber>
    </recommendedName>
</protein>